<keyword evidence="1" id="KW-0472">Membrane</keyword>
<dbReference type="AlphaFoldDB" id="A0A448P305"/>
<evidence type="ECO:0000256" key="1">
    <source>
        <dbReference type="SAM" id="Phobius"/>
    </source>
</evidence>
<sequence length="138" mass="16038">MVESMLDMTLGHWWRSVIAFYLAHFTWIVVPLVAWMAVIVIAHRVIKDAKQAMRATLIAMPNGRIAPEKVLRKRLLPVIRERAAQHRWMPAGPGGIWIRRCRPDDVVAQMTKLPNYLIRFRDQQFGTSAGRRRRSLAR</sequence>
<feature type="transmembrane region" description="Helical" evidence="1">
    <location>
        <begin position="20"/>
        <end position="46"/>
    </location>
</feature>
<accession>A0A448P305</accession>
<evidence type="ECO:0000313" key="3">
    <source>
        <dbReference type="Proteomes" id="UP000277858"/>
    </source>
</evidence>
<gene>
    <name evidence="2" type="ORF">NCTC13652_02820</name>
</gene>
<dbReference type="OrthoDB" id="3730533at2"/>
<evidence type="ECO:0000313" key="2">
    <source>
        <dbReference type="EMBL" id="VEI04588.1"/>
    </source>
</evidence>
<keyword evidence="1" id="KW-0812">Transmembrane</keyword>
<dbReference type="EMBL" id="LR134473">
    <property type="protein sequence ID" value="VEI04588.1"/>
    <property type="molecule type" value="Genomic_DNA"/>
</dbReference>
<dbReference type="Proteomes" id="UP000277858">
    <property type="component" value="Chromosome"/>
</dbReference>
<keyword evidence="3" id="KW-1185">Reference proteome</keyword>
<protein>
    <submittedName>
        <fullName evidence="2">Uncharacterized protein</fullName>
    </submittedName>
</protein>
<dbReference type="STRING" id="1122997.GCA_000425285_01597"/>
<proteinExistence type="predicted"/>
<name>A0A448P305_9ACTN</name>
<reference evidence="2 3" key="1">
    <citation type="submission" date="2018-12" db="EMBL/GenBank/DDBJ databases">
        <authorList>
            <consortium name="Pathogen Informatics"/>
        </authorList>
    </citation>
    <scope>NUCLEOTIDE SEQUENCE [LARGE SCALE GENOMIC DNA]</scope>
    <source>
        <strain evidence="2 3">NCTC13652</strain>
    </source>
</reference>
<organism evidence="2 3">
    <name type="scientific">Acidipropionibacterium jensenii</name>
    <dbReference type="NCBI Taxonomy" id="1749"/>
    <lineage>
        <taxon>Bacteria</taxon>
        <taxon>Bacillati</taxon>
        <taxon>Actinomycetota</taxon>
        <taxon>Actinomycetes</taxon>
        <taxon>Propionibacteriales</taxon>
        <taxon>Propionibacteriaceae</taxon>
        <taxon>Acidipropionibacterium</taxon>
    </lineage>
</organism>
<keyword evidence="1" id="KW-1133">Transmembrane helix</keyword>
<dbReference type="RefSeq" id="WP_036981638.1">
    <property type="nucleotide sequence ID" value="NZ_LR134473.1"/>
</dbReference>